<gene>
    <name evidence="3" type="ORF">GMBLW1_16880</name>
</gene>
<dbReference type="EMBL" id="LR593887">
    <property type="protein sequence ID" value="VTS00902.1"/>
    <property type="molecule type" value="Genomic_DNA"/>
</dbReference>
<feature type="coiled-coil region" evidence="1">
    <location>
        <begin position="345"/>
        <end position="462"/>
    </location>
</feature>
<feature type="region of interest" description="Disordered" evidence="2">
    <location>
        <begin position="300"/>
        <end position="345"/>
    </location>
</feature>
<dbReference type="Gene3D" id="1.10.510.10">
    <property type="entry name" value="Transferase(Phosphotransferase) domain 1"/>
    <property type="match status" value="1"/>
</dbReference>
<keyword evidence="4" id="KW-1185">Reference proteome</keyword>
<dbReference type="KEGG" id="tim:GMBLW1_16880"/>
<dbReference type="InParanoid" id="A0A6C2YMY6"/>
<feature type="region of interest" description="Disordered" evidence="2">
    <location>
        <begin position="127"/>
        <end position="160"/>
    </location>
</feature>
<feature type="region of interest" description="Disordered" evidence="2">
    <location>
        <begin position="1114"/>
        <end position="1156"/>
    </location>
</feature>
<sequence>MPMVRLEFRHGTARPVLYEMAGDEFLMGSVPGCDLRLPGSNLPPVVCVMNRSPEGVRIRKLAPTLAVHVNGRPIPHATPTPIQHGDHIGIGAVELLIQVEMPETTAHARLIPVSPPPTPMAITSHAAHASPVPSLHTMHTPAPQPAYARPGSPFSTTSASSAVLQQLQQEAAELRAKLVDFEERQRSFDSEEDSRKAEWVRRQQELDRRQQEIESLQSQMAEQAAELEADRMLWYRRRQEMEREFTAPRPAPVSTTAMTELRQREEMLQRAQTELRERLEQIEHENETYRQREIALSRGEEQLRQREEAIRQGEQSLRQRESAILEGEQQSRRREESAKAIEMRYRDREQSLESLRTQLERREQELLQERQRMEQEARSLAETRDSLLEMRQQFQDRYQQTREQLSQMHQSVQSTTEQLRDREQSLQREIDRHRTQLESQFNQRLAAAEMELERRRQQLEAEFHARRQLQEHDRAELERQQIPEWHARKAELQAGLDRLQERKAQLEAEYAQRSAAMEAEFQARQERFQQEVIQLAPRLQEASERLEQLRVMDNELLQRREALSQEWSELEREKAQFESVRASVIERDEERERDWLARLAQLELRENALLASRQEVERLYSQSQADLQRVEREKATLEQKQSALQERAKEIDQRFEQLQSDTREFEAQARTLDAQQEQCRIEAERLARQKNDQELQSSRLAERAAQLEGQQAMLAALRTRLERIREEMRAESAQMADERSRHDKLSQELAKRSEELESLRSQLTQEHQGHGAERRMFSERSELLQKAMLQLKQLQERLSEQESRLQQRSEELDARAAEQAEQSGLLKARAQQLVEMQESLEADRASLRERESMAHQGEDSRRQMQEQLRRRTEELTQRAAQIEEQSRQLQAQHDALEAERAELEELRSQGDEHLHALRQELEHRASELEQYHQALTHREDTLRRQVERLKEAGQAIAADRKALFENRARSESEQRQSLERLQKNQTFLDDYRRSVLAETTELLRQLPDLEKRGQIALERMQQAREQLQGNLGELHETAEQSKAELEHLRRDVQTEIERLRREEQNLGQARSDHRQSVAAFRQQLIEWQSRIAEIKQLVADNESRMAKHALRMTPTTLLPELGEVSTNPPSHDSTDVGESPDASDGVASPNGVPSPDVIADAPAIPAAISENLSTNDPNPNPIVAELKPTLDSEIRSESIAENEPEVIRFSDHRIPTAESARESEVESEVETGSSVPTLPAVTYTPKLLPPVTPNPIAIEATDDGLHAMRQWYRAKLHDLATGSTGVLRLPPSDSGPVNWDEELDPGDKSLGEKLRRLDLVDEPTLHALWSEALRQRCSLKQLLLTSGVVTLHQLAMIDAGHLDKLMLGSFRVLDRLAKLPRETLYRVLDPERQFGVDVATLRHLAESEMQDAIHPDEYRSRFAAAASIQHPNVAATLAVLEINQRPAVLQEVNDGVPGNEWPELSAKPAVWVKLVSQAAAGLTQAHAAGLVHGHLSARSFLMTPLGVVKLQGIGEPDWLFHHRMPREDGTNADPTPADDLLALGRVALLWATADTGESKPKIPKEIKPMLERLGAFGPPEQPFRDGDELMTELSALQRKLKDQPELWSNFMHQIRGDGTGHGSESVPVNRRSA</sequence>
<protein>
    <recommendedName>
        <fullName evidence="5">FHA domain-containing protein</fullName>
    </recommendedName>
</protein>
<feature type="region of interest" description="Disordered" evidence="2">
    <location>
        <begin position="850"/>
        <end position="892"/>
    </location>
</feature>
<feature type="region of interest" description="Disordered" evidence="2">
    <location>
        <begin position="800"/>
        <end position="819"/>
    </location>
</feature>
<organism evidence="3">
    <name type="scientific">Tuwongella immobilis</name>
    <dbReference type="NCBI Taxonomy" id="692036"/>
    <lineage>
        <taxon>Bacteria</taxon>
        <taxon>Pseudomonadati</taxon>
        <taxon>Planctomycetota</taxon>
        <taxon>Planctomycetia</taxon>
        <taxon>Gemmatales</taxon>
        <taxon>Gemmataceae</taxon>
        <taxon>Tuwongella</taxon>
    </lineage>
</organism>
<feature type="compositionally biased region" description="Basic and acidic residues" evidence="2">
    <location>
        <begin position="850"/>
        <end position="876"/>
    </location>
</feature>
<dbReference type="CDD" id="cd00060">
    <property type="entry name" value="FHA"/>
    <property type="match status" value="1"/>
</dbReference>
<accession>A0A6C2YMY6</accession>
<reference evidence="3" key="1">
    <citation type="submission" date="2019-04" db="EMBL/GenBank/DDBJ databases">
        <authorList>
            <consortium name="Science for Life Laboratories"/>
        </authorList>
    </citation>
    <scope>NUCLEOTIDE SEQUENCE</scope>
    <source>
        <strain evidence="3">MBLW1</strain>
    </source>
</reference>
<dbReference type="Proteomes" id="UP000464378">
    <property type="component" value="Chromosome"/>
</dbReference>
<keyword evidence="1" id="KW-0175">Coiled coil</keyword>
<dbReference type="EMBL" id="LR586016">
    <property type="protein sequence ID" value="VIP02272.1"/>
    <property type="molecule type" value="Genomic_DNA"/>
</dbReference>
<feature type="compositionally biased region" description="Basic and acidic residues" evidence="2">
    <location>
        <begin position="730"/>
        <end position="758"/>
    </location>
</feature>
<feature type="region of interest" description="Disordered" evidence="2">
    <location>
        <begin position="730"/>
        <end position="773"/>
    </location>
</feature>
<evidence type="ECO:0000313" key="4">
    <source>
        <dbReference type="Proteomes" id="UP000464378"/>
    </source>
</evidence>
<dbReference type="SUPFAM" id="SSF49879">
    <property type="entry name" value="SMAD/FHA domain"/>
    <property type="match status" value="1"/>
</dbReference>
<evidence type="ECO:0000256" key="2">
    <source>
        <dbReference type="SAM" id="MobiDB-lite"/>
    </source>
</evidence>
<feature type="coiled-coil region" evidence="1">
    <location>
        <begin position="164"/>
        <end position="292"/>
    </location>
</feature>
<name>A0A6C2YMY6_9BACT</name>
<feature type="coiled-coil region" evidence="1">
    <location>
        <begin position="1006"/>
        <end position="1072"/>
    </location>
</feature>
<dbReference type="InterPro" id="IPR011009">
    <property type="entry name" value="Kinase-like_dom_sf"/>
</dbReference>
<evidence type="ECO:0000256" key="1">
    <source>
        <dbReference type="SAM" id="Coils"/>
    </source>
</evidence>
<evidence type="ECO:0000313" key="3">
    <source>
        <dbReference type="EMBL" id="VIP02272.1"/>
    </source>
</evidence>
<feature type="region of interest" description="Disordered" evidence="2">
    <location>
        <begin position="1613"/>
        <end position="1633"/>
    </location>
</feature>
<dbReference type="InterPro" id="IPR008984">
    <property type="entry name" value="SMAD_FHA_dom_sf"/>
</dbReference>
<proteinExistence type="predicted"/>
<dbReference type="Gene3D" id="2.60.200.20">
    <property type="match status" value="1"/>
</dbReference>
<dbReference type="SUPFAM" id="SSF56112">
    <property type="entry name" value="Protein kinase-like (PK-like)"/>
    <property type="match status" value="1"/>
</dbReference>
<feature type="compositionally biased region" description="Basic and acidic residues" evidence="2">
    <location>
        <begin position="800"/>
        <end position="818"/>
    </location>
</feature>
<feature type="region of interest" description="Disordered" evidence="2">
    <location>
        <begin position="1218"/>
        <end position="1237"/>
    </location>
</feature>
<evidence type="ECO:0008006" key="5">
    <source>
        <dbReference type="Google" id="ProtNLM"/>
    </source>
</evidence>